<evidence type="ECO:0000256" key="5">
    <source>
        <dbReference type="ARBA" id="ARBA00022747"/>
    </source>
</evidence>
<evidence type="ECO:0000256" key="4">
    <source>
        <dbReference type="ARBA" id="ARBA00022691"/>
    </source>
</evidence>
<evidence type="ECO:0000256" key="6">
    <source>
        <dbReference type="ARBA" id="ARBA00047422"/>
    </source>
</evidence>
<organism evidence="7 8">
    <name type="scientific">Pseudoxanthomonas winnipegensis</name>
    <dbReference type="NCBI Taxonomy" id="2480810"/>
    <lineage>
        <taxon>Bacteria</taxon>
        <taxon>Pseudomonadati</taxon>
        <taxon>Pseudomonadota</taxon>
        <taxon>Gammaproteobacteria</taxon>
        <taxon>Lysobacterales</taxon>
        <taxon>Lysobacteraceae</taxon>
        <taxon>Pseudoxanthomonas</taxon>
    </lineage>
</organism>
<keyword evidence="2 7" id="KW-0489">Methyltransferase</keyword>
<dbReference type="InterPro" id="IPR050390">
    <property type="entry name" value="C5-Methyltransferase"/>
</dbReference>
<dbReference type="Gene3D" id="3.40.50.150">
    <property type="entry name" value="Vaccinia Virus protein VP39"/>
    <property type="match status" value="1"/>
</dbReference>
<dbReference type="GO" id="GO:0003886">
    <property type="term" value="F:DNA (cytosine-5-)-methyltransferase activity"/>
    <property type="evidence" value="ECO:0007669"/>
    <property type="project" value="UniProtKB-EC"/>
</dbReference>
<keyword evidence="5" id="KW-0680">Restriction system</keyword>
<evidence type="ECO:0000256" key="1">
    <source>
        <dbReference type="ARBA" id="ARBA00011975"/>
    </source>
</evidence>
<dbReference type="InterPro" id="IPR029063">
    <property type="entry name" value="SAM-dependent_MTases_sf"/>
</dbReference>
<comment type="caution">
    <text evidence="7">The sequence shown here is derived from an EMBL/GenBank/DDBJ whole genome shotgun (WGS) entry which is preliminary data.</text>
</comment>
<sequence>MADGSGSFNFPLPQQSRLRAGEIIVDLFAGGGASEALRQALGRDPDLAYNHDEMAIGMHAANHPMTIHHREDIWHADPRRDVAGRPVGWLHASPDCTHFSQAKGGQPRSRKTRGLSWAALKWLGQLQAADRRSGTNTAPRIFSLENVWQILTWGPLIAKRDKATGRVLKMDGTVAAKGERVPVELQQLVPDKRHAGRTWGQFVDYLLALGYEVEWRKLIASDYGAGTSRARLFLLGRRDGEAIRWPPPTHGTAAGLKPLVTAADCIDWSIPCQSIFSRKKPLADATHRRIAKGIQRYVLGAANPFIVPATHHGERRVHPSDEPLPTITAANRGELMLVAPSLVECANASANGVSAIDKPLGTISAQPKGGSEALVSAMLVQAAHGEGKPDGVKRWGTGSKSAHDPVGTITANGSGGHAVAAAHLVKFRGDSTGSAADEPMPTITSGAGAARPAGAAHAMGVAVGTMVQVGYGERDGQAPRALDVQEPLGVVTAGGIKHAAVTAFLEQANGGFYDGEGHDMRKPAPTICGTGSQQRLVTAHVECTLNPEHEAGALRVAAFLMRYYGTGGQHGQLDKPLATVTTKDRLALVTVTIQGTPYVIVDIGLRMLKPHELYRAQGFPPGYIIDRTADGRRLTTSAAVRMVGNSVSPPPLFAMALANLDAVPAPLAVAA</sequence>
<dbReference type="Pfam" id="PF00145">
    <property type="entry name" value="DNA_methylase"/>
    <property type="match status" value="2"/>
</dbReference>
<dbReference type="InterPro" id="IPR001525">
    <property type="entry name" value="C5_MeTfrase"/>
</dbReference>
<gene>
    <name evidence="7" type="ORF">EA661_12830</name>
</gene>
<dbReference type="GO" id="GO:0009307">
    <property type="term" value="P:DNA restriction-modification system"/>
    <property type="evidence" value="ECO:0007669"/>
    <property type="project" value="UniProtKB-KW"/>
</dbReference>
<dbReference type="EMBL" id="SHMB01000005">
    <property type="protein sequence ID" value="TAA27844.1"/>
    <property type="molecule type" value="Genomic_DNA"/>
</dbReference>
<evidence type="ECO:0000256" key="3">
    <source>
        <dbReference type="ARBA" id="ARBA00022679"/>
    </source>
</evidence>
<keyword evidence="3 7" id="KW-0808">Transferase</keyword>
<comment type="catalytic activity">
    <reaction evidence="6">
        <text>a 2'-deoxycytidine in DNA + S-adenosyl-L-methionine = a 5-methyl-2'-deoxycytidine in DNA + S-adenosyl-L-homocysteine + H(+)</text>
        <dbReference type="Rhea" id="RHEA:13681"/>
        <dbReference type="Rhea" id="RHEA-COMP:11369"/>
        <dbReference type="Rhea" id="RHEA-COMP:11370"/>
        <dbReference type="ChEBI" id="CHEBI:15378"/>
        <dbReference type="ChEBI" id="CHEBI:57856"/>
        <dbReference type="ChEBI" id="CHEBI:59789"/>
        <dbReference type="ChEBI" id="CHEBI:85452"/>
        <dbReference type="ChEBI" id="CHEBI:85454"/>
        <dbReference type="EC" id="2.1.1.37"/>
    </reaction>
</comment>
<evidence type="ECO:0000256" key="2">
    <source>
        <dbReference type="ARBA" id="ARBA00022603"/>
    </source>
</evidence>
<name>A0A4Q8LFS6_9GAMM</name>
<dbReference type="PANTHER" id="PTHR10629">
    <property type="entry name" value="CYTOSINE-SPECIFIC METHYLTRANSFERASE"/>
    <property type="match status" value="1"/>
</dbReference>
<dbReference type="AlphaFoldDB" id="A0A4Q8LFS6"/>
<dbReference type="EC" id="2.1.1.37" evidence="1"/>
<dbReference type="Proteomes" id="UP000291286">
    <property type="component" value="Unassembled WGS sequence"/>
</dbReference>
<evidence type="ECO:0000313" key="8">
    <source>
        <dbReference type="Proteomes" id="UP000291286"/>
    </source>
</evidence>
<dbReference type="SUPFAM" id="SSF53335">
    <property type="entry name" value="S-adenosyl-L-methionine-dependent methyltransferases"/>
    <property type="match status" value="1"/>
</dbReference>
<accession>A0A4Q8LFS6</accession>
<dbReference type="GO" id="GO:0003677">
    <property type="term" value="F:DNA binding"/>
    <property type="evidence" value="ECO:0007669"/>
    <property type="project" value="TreeGrafter"/>
</dbReference>
<proteinExistence type="predicted"/>
<reference evidence="7 8" key="1">
    <citation type="submission" date="2019-02" db="EMBL/GenBank/DDBJ databases">
        <title>WGS of Pseudoxanthomonas species novum from clinical isolates.</title>
        <authorList>
            <person name="Bernier A.-M."/>
            <person name="Bernard K."/>
            <person name="Vachon A."/>
        </authorList>
    </citation>
    <scope>NUCLEOTIDE SEQUENCE [LARGE SCALE GENOMIC DNA]</scope>
    <source>
        <strain evidence="7 8">NML171202</strain>
    </source>
</reference>
<evidence type="ECO:0000313" key="7">
    <source>
        <dbReference type="EMBL" id="TAA27844.1"/>
    </source>
</evidence>
<dbReference type="Gene3D" id="3.90.120.10">
    <property type="entry name" value="DNA Methylase, subunit A, domain 2"/>
    <property type="match status" value="1"/>
</dbReference>
<dbReference type="GO" id="GO:0032259">
    <property type="term" value="P:methylation"/>
    <property type="evidence" value="ECO:0007669"/>
    <property type="project" value="UniProtKB-KW"/>
</dbReference>
<dbReference type="RefSeq" id="WP_130519767.1">
    <property type="nucleotide sequence ID" value="NZ_SHMB01000005.1"/>
</dbReference>
<dbReference type="PANTHER" id="PTHR10629:SF52">
    <property type="entry name" value="DNA (CYTOSINE-5)-METHYLTRANSFERASE 1"/>
    <property type="match status" value="1"/>
</dbReference>
<protein>
    <recommendedName>
        <fullName evidence="1">DNA (cytosine-5-)-methyltransferase</fullName>
        <ecNumber evidence="1">2.1.1.37</ecNumber>
    </recommendedName>
</protein>
<dbReference type="GO" id="GO:0044027">
    <property type="term" value="P:negative regulation of gene expression via chromosomal CpG island methylation"/>
    <property type="evidence" value="ECO:0007669"/>
    <property type="project" value="TreeGrafter"/>
</dbReference>
<keyword evidence="4" id="KW-0949">S-adenosyl-L-methionine</keyword>